<evidence type="ECO:0000313" key="12">
    <source>
        <dbReference type="Proteomes" id="UP000484885"/>
    </source>
</evidence>
<dbReference type="Pfam" id="PF12729">
    <property type="entry name" value="4HB_MCP_1"/>
    <property type="match status" value="1"/>
</dbReference>
<reference evidence="11 12" key="1">
    <citation type="submission" date="2020-02" db="EMBL/GenBank/DDBJ databases">
        <authorList>
            <person name="Zhang X.-Y."/>
        </authorList>
    </citation>
    <scope>NUCLEOTIDE SEQUENCE [LARGE SCALE GENOMIC DNA]</scope>
    <source>
        <strain evidence="11 12">C33</strain>
    </source>
</reference>
<name>A0A845UYL3_9GAMM</name>
<dbReference type="GO" id="GO:0006935">
    <property type="term" value="P:chemotaxis"/>
    <property type="evidence" value="ECO:0007669"/>
    <property type="project" value="UniProtKB-KW"/>
</dbReference>
<dbReference type="Pfam" id="PF00672">
    <property type="entry name" value="HAMP"/>
    <property type="match status" value="1"/>
</dbReference>
<dbReference type="InterPro" id="IPR024478">
    <property type="entry name" value="HlyB_4HB_MCP"/>
</dbReference>
<dbReference type="InterPro" id="IPR004089">
    <property type="entry name" value="MCPsignal_dom"/>
</dbReference>
<proteinExistence type="inferred from homology"/>
<evidence type="ECO:0000256" key="7">
    <source>
        <dbReference type="SAM" id="MobiDB-lite"/>
    </source>
</evidence>
<dbReference type="PANTHER" id="PTHR43531">
    <property type="entry name" value="PROTEIN ICFG"/>
    <property type="match status" value="1"/>
</dbReference>
<dbReference type="Gene3D" id="1.20.120.30">
    <property type="entry name" value="Aspartate receptor, ligand-binding domain"/>
    <property type="match status" value="1"/>
</dbReference>
<dbReference type="SUPFAM" id="SSF58104">
    <property type="entry name" value="Methyl-accepting chemotaxis protein (MCP) signaling domain"/>
    <property type="match status" value="1"/>
</dbReference>
<dbReference type="SMART" id="SM00283">
    <property type="entry name" value="MA"/>
    <property type="match status" value="1"/>
</dbReference>
<gene>
    <name evidence="11" type="ORF">G3I74_06400</name>
</gene>
<sequence length="674" mass="72254">MTFVRHLKIRTKILSGLGFILALSMMGGFVAYLSLNKIGQSFHEVAEQRMPAVKLLASMEVELLNLINSYSLLLSTEQDRSEREALVADIDAYRAAYQDYKRQYDAYDRSPEEEQAYQRLNASLEALHEINRREIDPRHQTFLSLGLMSPIAQNRDILQVMRNHEGFRLYVLRSITDMRQIERGLDPTACSFAKWLASFEHDNPEIDALIQQMIPQHDALHAAVPLINTAIAEGSQAQALRIFEAQMIPTADAAFDYFEQINTLAQTGATAISEMSSVLAGAATAARADVVDSFAELERLVAARTEGDVEVVDTLITQSNLVNISGMSFGVVIAIALGLLMTRMVTGGIKQGVVMAESIAQGDLSVQADSTLVAQRDEVGDLVRAMDAMAGKLRQALSTVASGAESITAASDQTASTAQSLSQGASQQAASVEETTASIEQMSASIAQNTENAKVTDTISTKAADDATEGGKAVTETVDAMKSIAEKISIIDDIAYQTNLLALNAAIEAARAGEHGKGFAVVATEVRNLAERSQVAAQEIGEVAKNSVNLAVRAGELLDEIVPAIQKTSNLVQEISAASNEQSSGATQVGQAMEQLNAITQQSASASEQLASTSEEMKGQAQQLQNAVSFFRFERDAGAEKGGGGSVPPPTREVSRHPPPAAQAQPDDSGFVRF</sequence>
<dbReference type="PROSITE" id="PS50885">
    <property type="entry name" value="HAMP"/>
    <property type="match status" value="1"/>
</dbReference>
<accession>A0A845UYL3</accession>
<dbReference type="PANTHER" id="PTHR43531:SF11">
    <property type="entry name" value="METHYL-ACCEPTING CHEMOTAXIS PROTEIN 3"/>
    <property type="match status" value="1"/>
</dbReference>
<keyword evidence="6" id="KW-0175">Coiled coil</keyword>
<dbReference type="GO" id="GO:0004888">
    <property type="term" value="F:transmembrane signaling receptor activity"/>
    <property type="evidence" value="ECO:0007669"/>
    <property type="project" value="TreeGrafter"/>
</dbReference>
<keyword evidence="3 5" id="KW-0807">Transducer</keyword>
<comment type="caution">
    <text evidence="11">The sequence shown here is derived from an EMBL/GenBank/DDBJ whole genome shotgun (WGS) entry which is preliminary data.</text>
</comment>
<dbReference type="AlphaFoldDB" id="A0A845UYL3"/>
<keyword evidence="8" id="KW-1133">Transmembrane helix</keyword>
<protein>
    <recommendedName>
        <fullName evidence="13">Methyl-accepting chemotaxis protein</fullName>
    </recommendedName>
</protein>
<evidence type="ECO:0000256" key="4">
    <source>
        <dbReference type="ARBA" id="ARBA00029447"/>
    </source>
</evidence>
<keyword evidence="12" id="KW-1185">Reference proteome</keyword>
<dbReference type="Gene3D" id="1.10.287.950">
    <property type="entry name" value="Methyl-accepting chemotaxis protein"/>
    <property type="match status" value="1"/>
</dbReference>
<feature type="compositionally biased region" description="Pro residues" evidence="7">
    <location>
        <begin position="647"/>
        <end position="661"/>
    </location>
</feature>
<dbReference type="Pfam" id="PF00015">
    <property type="entry name" value="MCPsignal"/>
    <property type="match status" value="1"/>
</dbReference>
<feature type="transmembrane region" description="Helical" evidence="8">
    <location>
        <begin position="12"/>
        <end position="35"/>
    </location>
</feature>
<evidence type="ECO:0000256" key="3">
    <source>
        <dbReference type="ARBA" id="ARBA00023224"/>
    </source>
</evidence>
<feature type="region of interest" description="Disordered" evidence="7">
    <location>
        <begin position="632"/>
        <end position="674"/>
    </location>
</feature>
<dbReference type="Proteomes" id="UP000484885">
    <property type="component" value="Unassembled WGS sequence"/>
</dbReference>
<dbReference type="InterPro" id="IPR003660">
    <property type="entry name" value="HAMP_dom"/>
</dbReference>
<comment type="similarity">
    <text evidence="4">Belongs to the methyl-accepting chemotaxis (MCP) protein family.</text>
</comment>
<dbReference type="EMBL" id="JAAGSC010000039">
    <property type="protein sequence ID" value="NDY95352.1"/>
    <property type="molecule type" value="Genomic_DNA"/>
</dbReference>
<dbReference type="InterPro" id="IPR051310">
    <property type="entry name" value="MCP_chemotaxis"/>
</dbReference>
<dbReference type="GO" id="GO:0005886">
    <property type="term" value="C:plasma membrane"/>
    <property type="evidence" value="ECO:0007669"/>
    <property type="project" value="TreeGrafter"/>
</dbReference>
<evidence type="ECO:0000313" key="11">
    <source>
        <dbReference type="EMBL" id="NDY95352.1"/>
    </source>
</evidence>
<dbReference type="PROSITE" id="PS50111">
    <property type="entry name" value="CHEMOTAXIS_TRANSDUC_2"/>
    <property type="match status" value="1"/>
</dbReference>
<organism evidence="11 12">
    <name type="scientific">Wenzhouxiangella limi</name>
    <dbReference type="NCBI Taxonomy" id="2707351"/>
    <lineage>
        <taxon>Bacteria</taxon>
        <taxon>Pseudomonadati</taxon>
        <taxon>Pseudomonadota</taxon>
        <taxon>Gammaproteobacteria</taxon>
        <taxon>Chromatiales</taxon>
        <taxon>Wenzhouxiangellaceae</taxon>
        <taxon>Wenzhouxiangella</taxon>
    </lineage>
</organism>
<evidence type="ECO:0000256" key="1">
    <source>
        <dbReference type="ARBA" id="ARBA00004370"/>
    </source>
</evidence>
<keyword evidence="8" id="KW-0472">Membrane</keyword>
<evidence type="ECO:0000256" key="2">
    <source>
        <dbReference type="ARBA" id="ARBA00022500"/>
    </source>
</evidence>
<feature type="domain" description="HAMP" evidence="10">
    <location>
        <begin position="343"/>
        <end position="398"/>
    </location>
</feature>
<dbReference type="SMART" id="SM00304">
    <property type="entry name" value="HAMP"/>
    <property type="match status" value="1"/>
</dbReference>
<evidence type="ECO:0008006" key="13">
    <source>
        <dbReference type="Google" id="ProtNLM"/>
    </source>
</evidence>
<evidence type="ECO:0000259" key="10">
    <source>
        <dbReference type="PROSITE" id="PS50885"/>
    </source>
</evidence>
<evidence type="ECO:0000259" key="9">
    <source>
        <dbReference type="PROSITE" id="PS50111"/>
    </source>
</evidence>
<keyword evidence="2" id="KW-0145">Chemotaxis</keyword>
<evidence type="ECO:0000256" key="6">
    <source>
        <dbReference type="SAM" id="Coils"/>
    </source>
</evidence>
<keyword evidence="8" id="KW-0812">Transmembrane</keyword>
<feature type="domain" description="Methyl-accepting transducer" evidence="9">
    <location>
        <begin position="403"/>
        <end position="618"/>
    </location>
</feature>
<dbReference type="CDD" id="cd11386">
    <property type="entry name" value="MCP_signal"/>
    <property type="match status" value="1"/>
</dbReference>
<evidence type="ECO:0000256" key="8">
    <source>
        <dbReference type="SAM" id="Phobius"/>
    </source>
</evidence>
<dbReference type="CDD" id="cd06225">
    <property type="entry name" value="HAMP"/>
    <property type="match status" value="1"/>
</dbReference>
<dbReference type="GO" id="GO:0007165">
    <property type="term" value="P:signal transduction"/>
    <property type="evidence" value="ECO:0007669"/>
    <property type="project" value="UniProtKB-KW"/>
</dbReference>
<dbReference type="FunFam" id="1.10.287.950:FF:000001">
    <property type="entry name" value="Methyl-accepting chemotaxis sensory transducer"/>
    <property type="match status" value="1"/>
</dbReference>
<comment type="subcellular location">
    <subcellularLocation>
        <location evidence="1">Membrane</location>
    </subcellularLocation>
</comment>
<evidence type="ECO:0000256" key="5">
    <source>
        <dbReference type="PROSITE-ProRule" id="PRU00284"/>
    </source>
</evidence>
<feature type="coiled-coil region" evidence="6">
    <location>
        <begin position="83"/>
        <end position="110"/>
    </location>
</feature>